<dbReference type="AlphaFoldDB" id="A0A835ZHF8"/>
<name>A0A835ZHF8_SHEEP</name>
<protein>
    <submittedName>
        <fullName evidence="1">Uncharacterized protein</fullName>
    </submittedName>
</protein>
<comment type="caution">
    <text evidence="1">The sequence shown here is derived from an EMBL/GenBank/DDBJ whole genome shotgun (WGS) entry which is preliminary data.</text>
</comment>
<reference evidence="1 2" key="1">
    <citation type="submission" date="2020-12" db="EMBL/GenBank/DDBJ databases">
        <title>De novo assembly of Tibetan sheep genome.</title>
        <authorList>
            <person name="Li X."/>
        </authorList>
    </citation>
    <scope>NUCLEOTIDE SEQUENCE [LARGE SCALE GENOMIC DNA]</scope>
    <source>
        <tissue evidence="1">Heart</tissue>
    </source>
</reference>
<dbReference type="EMBL" id="JAEMGP010000027">
    <property type="protein sequence ID" value="KAG5193755.1"/>
    <property type="molecule type" value="Genomic_DNA"/>
</dbReference>
<evidence type="ECO:0000313" key="1">
    <source>
        <dbReference type="EMBL" id="KAG5193755.1"/>
    </source>
</evidence>
<organism evidence="1 2">
    <name type="scientific">Ovis aries</name>
    <name type="common">Sheep</name>
    <dbReference type="NCBI Taxonomy" id="9940"/>
    <lineage>
        <taxon>Eukaryota</taxon>
        <taxon>Metazoa</taxon>
        <taxon>Chordata</taxon>
        <taxon>Craniata</taxon>
        <taxon>Vertebrata</taxon>
        <taxon>Euteleostomi</taxon>
        <taxon>Mammalia</taxon>
        <taxon>Eutheria</taxon>
        <taxon>Laurasiatheria</taxon>
        <taxon>Artiodactyla</taxon>
        <taxon>Ruminantia</taxon>
        <taxon>Pecora</taxon>
        <taxon>Bovidae</taxon>
        <taxon>Caprinae</taxon>
        <taxon>Ovis</taxon>
    </lineage>
</organism>
<proteinExistence type="predicted"/>
<evidence type="ECO:0000313" key="2">
    <source>
        <dbReference type="Proteomes" id="UP000664991"/>
    </source>
</evidence>
<dbReference type="PANTHER" id="PTHR13844">
    <property type="entry name" value="SWI/SNF-RELATED MATRIX-ASSOCIATED ACTIN-DEPENDENT REGULATOR OF CHROMATIN SUBFAMILY D"/>
    <property type="match status" value="1"/>
</dbReference>
<accession>A0A835ZHF8</accession>
<gene>
    <name evidence="1" type="ORF">JEQ12_020116</name>
</gene>
<dbReference type="Proteomes" id="UP000664991">
    <property type="component" value="Unassembled WGS sequence"/>
</dbReference>
<sequence length="302" mass="34775">MAAWAGFQSVAPTCPRPGMLPGSQMTLQGPSLGPPGYGGTLQSDLAWLRQGWTIQNRNHTGKKTMADKILSQKIHLLAFERKLDQTIMSKRLDIQEALKRQLLEDSALSKYDATKQKRKFSSFKSLVIELDKDLYGPDNHMQGDVNVRCTVLLILNYQPSQFKLDPCLAWHPHPDPSSDHSSTIFDSQPMKFSEVPQQLHALLMTPEPIIINHTACYDTDVKIHETTEMINLLKTQQKFLLSFARDPQGFINDWLQSQYQDLKTMTDFYFQPWTQETVCQYFYSKVRKQQLELDMEQQNCSR</sequence>